<dbReference type="EMBL" id="MU004242">
    <property type="protein sequence ID" value="KAF2664608.1"/>
    <property type="molecule type" value="Genomic_DNA"/>
</dbReference>
<evidence type="ECO:0000256" key="1">
    <source>
        <dbReference type="SAM" id="MobiDB-lite"/>
    </source>
</evidence>
<organism evidence="2 3">
    <name type="scientific">Microthyrium microscopicum</name>
    <dbReference type="NCBI Taxonomy" id="703497"/>
    <lineage>
        <taxon>Eukaryota</taxon>
        <taxon>Fungi</taxon>
        <taxon>Dikarya</taxon>
        <taxon>Ascomycota</taxon>
        <taxon>Pezizomycotina</taxon>
        <taxon>Dothideomycetes</taxon>
        <taxon>Dothideomycetes incertae sedis</taxon>
        <taxon>Microthyriales</taxon>
        <taxon>Microthyriaceae</taxon>
        <taxon>Microthyrium</taxon>
    </lineage>
</organism>
<dbReference type="AlphaFoldDB" id="A0A6A6U0G6"/>
<keyword evidence="3" id="KW-1185">Reference proteome</keyword>
<name>A0A6A6U0G6_9PEZI</name>
<dbReference type="Proteomes" id="UP000799302">
    <property type="component" value="Unassembled WGS sequence"/>
</dbReference>
<proteinExistence type="predicted"/>
<gene>
    <name evidence="2" type="ORF">BT63DRAFT_460100</name>
</gene>
<accession>A0A6A6U0G6</accession>
<evidence type="ECO:0000313" key="3">
    <source>
        <dbReference type="Proteomes" id="UP000799302"/>
    </source>
</evidence>
<feature type="compositionally biased region" description="Polar residues" evidence="1">
    <location>
        <begin position="87"/>
        <end position="96"/>
    </location>
</feature>
<sequence>MEDFEENDEMAALMGFSAFSETPKTGKKRKSDNPHYDASKEEQGSGSNNIPLGQPRERLPAASSHPPDSARTPMSSHLPNAVAVADSNATGLTASQGPHPVLAKSMEELTDNDLFALKKGVPDGEGRIVYFQKSFVEEDPWARLKHGKSGGVGGGKISS</sequence>
<reference evidence="2" key="1">
    <citation type="journal article" date="2020" name="Stud. Mycol.">
        <title>101 Dothideomycetes genomes: a test case for predicting lifestyles and emergence of pathogens.</title>
        <authorList>
            <person name="Haridas S."/>
            <person name="Albert R."/>
            <person name="Binder M."/>
            <person name="Bloem J."/>
            <person name="Labutti K."/>
            <person name="Salamov A."/>
            <person name="Andreopoulos B."/>
            <person name="Baker S."/>
            <person name="Barry K."/>
            <person name="Bills G."/>
            <person name="Bluhm B."/>
            <person name="Cannon C."/>
            <person name="Castanera R."/>
            <person name="Culley D."/>
            <person name="Daum C."/>
            <person name="Ezra D."/>
            <person name="Gonzalez J."/>
            <person name="Henrissat B."/>
            <person name="Kuo A."/>
            <person name="Liang C."/>
            <person name="Lipzen A."/>
            <person name="Lutzoni F."/>
            <person name="Magnuson J."/>
            <person name="Mondo S."/>
            <person name="Nolan M."/>
            <person name="Ohm R."/>
            <person name="Pangilinan J."/>
            <person name="Park H.-J."/>
            <person name="Ramirez L."/>
            <person name="Alfaro M."/>
            <person name="Sun H."/>
            <person name="Tritt A."/>
            <person name="Yoshinaga Y."/>
            <person name="Zwiers L.-H."/>
            <person name="Turgeon B."/>
            <person name="Goodwin S."/>
            <person name="Spatafora J."/>
            <person name="Crous P."/>
            <person name="Grigoriev I."/>
        </authorList>
    </citation>
    <scope>NUCLEOTIDE SEQUENCE</scope>
    <source>
        <strain evidence="2">CBS 115976</strain>
    </source>
</reference>
<feature type="compositionally biased region" description="Basic and acidic residues" evidence="1">
    <location>
        <begin position="31"/>
        <end position="43"/>
    </location>
</feature>
<evidence type="ECO:0000313" key="2">
    <source>
        <dbReference type="EMBL" id="KAF2664608.1"/>
    </source>
</evidence>
<dbReference type="OrthoDB" id="5419162at2759"/>
<feature type="region of interest" description="Disordered" evidence="1">
    <location>
        <begin position="1"/>
        <end position="100"/>
    </location>
</feature>
<protein>
    <submittedName>
        <fullName evidence="2">Uncharacterized protein</fullName>
    </submittedName>
</protein>